<feature type="region of interest" description="Disordered" evidence="1">
    <location>
        <begin position="29"/>
        <end position="50"/>
    </location>
</feature>
<evidence type="ECO:0000313" key="2">
    <source>
        <dbReference type="EMBL" id="TDR54616.1"/>
    </source>
</evidence>
<dbReference type="EMBL" id="SNZK01000002">
    <property type="protein sequence ID" value="TDR54616.1"/>
    <property type="molecule type" value="Genomic_DNA"/>
</dbReference>
<gene>
    <name evidence="2" type="ORF">DFP96_102205</name>
</gene>
<dbReference type="AlphaFoldDB" id="A0A4V3DQ26"/>
<keyword evidence="3" id="KW-1185">Reference proteome</keyword>
<feature type="compositionally biased region" description="Basic and acidic residues" evidence="1">
    <location>
        <begin position="33"/>
        <end position="50"/>
    </location>
</feature>
<protein>
    <submittedName>
        <fullName evidence="2">Uncharacterized protein</fullName>
    </submittedName>
</protein>
<reference evidence="2 3" key="1">
    <citation type="submission" date="2019-03" db="EMBL/GenBank/DDBJ databases">
        <title>Genomic Encyclopedia of Type Strains, Phase III (KMG-III): the genomes of soil and plant-associated and newly described type strains.</title>
        <authorList>
            <person name="Whitman W."/>
        </authorList>
    </citation>
    <scope>NUCLEOTIDE SEQUENCE [LARGE SCALE GENOMIC DNA]</scope>
    <source>
        <strain evidence="2 3">CECT 7972</strain>
    </source>
</reference>
<sequence length="50" mass="5840">MWFTILLIAVVCAILFFLPSLSNRKKSANQERAMADVREQMKQHNHDSHL</sequence>
<evidence type="ECO:0000256" key="1">
    <source>
        <dbReference type="SAM" id="MobiDB-lite"/>
    </source>
</evidence>
<name>A0A4V3DQ26_9LIST</name>
<comment type="caution">
    <text evidence="2">The sequence shown here is derived from an EMBL/GenBank/DDBJ whole genome shotgun (WGS) entry which is preliminary data.</text>
</comment>
<evidence type="ECO:0000313" key="3">
    <source>
        <dbReference type="Proteomes" id="UP000295558"/>
    </source>
</evidence>
<organism evidence="2 3">
    <name type="scientific">Listeria rocourtiae</name>
    <dbReference type="NCBI Taxonomy" id="647910"/>
    <lineage>
        <taxon>Bacteria</taxon>
        <taxon>Bacillati</taxon>
        <taxon>Bacillota</taxon>
        <taxon>Bacilli</taxon>
        <taxon>Bacillales</taxon>
        <taxon>Listeriaceae</taxon>
        <taxon>Listeria</taxon>
    </lineage>
</organism>
<dbReference type="Proteomes" id="UP000295558">
    <property type="component" value="Unassembled WGS sequence"/>
</dbReference>
<proteinExistence type="predicted"/>
<accession>A0A4V3DQ26</accession>
<dbReference type="RefSeq" id="WP_159101238.1">
    <property type="nucleotide sequence ID" value="NZ_JAARQJ010000014.1"/>
</dbReference>